<dbReference type="InterPro" id="IPR018114">
    <property type="entry name" value="TRYPSIN_HIS"/>
</dbReference>
<dbReference type="PROSITE" id="PS50240">
    <property type="entry name" value="TRYPSIN_DOM"/>
    <property type="match status" value="1"/>
</dbReference>
<evidence type="ECO:0000256" key="6">
    <source>
        <dbReference type="ARBA" id="ARBA00023157"/>
    </source>
</evidence>
<evidence type="ECO:0000256" key="1">
    <source>
        <dbReference type="ARBA" id="ARBA00004606"/>
    </source>
</evidence>
<evidence type="ECO:0000259" key="8">
    <source>
        <dbReference type="PROSITE" id="PS50240"/>
    </source>
</evidence>
<dbReference type="SMART" id="SM00020">
    <property type="entry name" value="Tryp_SPc"/>
    <property type="match status" value="1"/>
</dbReference>
<keyword evidence="3 7" id="KW-0378">Hydrolase</keyword>
<evidence type="ECO:0000256" key="7">
    <source>
        <dbReference type="RuleBase" id="RU363034"/>
    </source>
</evidence>
<dbReference type="FunFam" id="2.40.10.10:FF:000006">
    <property type="entry name" value="Serine proteinase stubble"/>
    <property type="match status" value="1"/>
</dbReference>
<sequence length="423" mass="45678">MGLCLDINIGSEIDLLDCVVSIRTVNKGTLLISRILRRVSFGSVRFKSRQIQENMNFNPRTFLFAVCLGLGLNWSSAVYNYKAPPRGYFYPRPERLPPLPVNGSSTGTPGSGLPPGVQSDFIDDLIEGHKQQILSSVLGGASETPLDSASAAASASFSPLEGGGAKAFRVNRCASCTCGVPNVNRIVGGTQVRTNKYPWIAQIIRGTLLFCGGTLINDRYVLTAAHCVHGMDMRGVSVRLLQLDRSSTHLGVTRSVAFAHAHAGYDPVSLVHDIALLRLDQPIPLVDTIRPACLPTHWFQNFDFQKAVVAGWGLSQEGGSTSSVLQEVVVPIITNAQCRATSYRSMIVDTMLCAGYVQTGGRDACQGDSGGPLIVRDRIFRLAGVVSFGYGCAKPDAPGVYTRVSRYLDWIAVNTRDSCYCIN</sequence>
<gene>
    <name evidence="10" type="primary">LOC4813499</name>
</gene>
<protein>
    <submittedName>
        <fullName evidence="10">Trypsin-1</fullName>
    </submittedName>
</protein>
<name>A0A6I8UDC1_DROPS</name>
<evidence type="ECO:0000256" key="3">
    <source>
        <dbReference type="ARBA" id="ARBA00022801"/>
    </source>
</evidence>
<comment type="subcellular location">
    <subcellularLocation>
        <location evidence="1">Membrane</location>
        <topology evidence="1">Single-pass type II membrane protein</topology>
    </subcellularLocation>
</comment>
<dbReference type="PANTHER" id="PTHR24252">
    <property type="entry name" value="ACROSIN-RELATED"/>
    <property type="match status" value="1"/>
</dbReference>
<dbReference type="InterPro" id="IPR009003">
    <property type="entry name" value="Peptidase_S1_PA"/>
</dbReference>
<keyword evidence="5" id="KW-0812">Transmembrane</keyword>
<evidence type="ECO:0000256" key="2">
    <source>
        <dbReference type="ARBA" id="ARBA00022670"/>
    </source>
</evidence>
<accession>A0A6I8UDC1</accession>
<dbReference type="SUPFAM" id="SSF50494">
    <property type="entry name" value="Trypsin-like serine proteases"/>
    <property type="match status" value="1"/>
</dbReference>
<dbReference type="InterPro" id="IPR001314">
    <property type="entry name" value="Peptidase_S1A"/>
</dbReference>
<dbReference type="FunCoup" id="A0A6I8UDC1">
    <property type="interactions" value="36"/>
</dbReference>
<keyword evidence="2 7" id="KW-0645">Protease</keyword>
<evidence type="ECO:0000313" key="9">
    <source>
        <dbReference type="Proteomes" id="UP000001819"/>
    </source>
</evidence>
<dbReference type="GO" id="GO:0004252">
    <property type="term" value="F:serine-type endopeptidase activity"/>
    <property type="evidence" value="ECO:0007669"/>
    <property type="project" value="InterPro"/>
</dbReference>
<dbReference type="AlphaFoldDB" id="A0A6I8UDC1"/>
<dbReference type="PRINTS" id="PR00722">
    <property type="entry name" value="CHYMOTRYPSIN"/>
</dbReference>
<organism evidence="9 10">
    <name type="scientific">Drosophila pseudoobscura pseudoobscura</name>
    <name type="common">Fruit fly</name>
    <dbReference type="NCBI Taxonomy" id="46245"/>
    <lineage>
        <taxon>Eukaryota</taxon>
        <taxon>Metazoa</taxon>
        <taxon>Ecdysozoa</taxon>
        <taxon>Arthropoda</taxon>
        <taxon>Hexapoda</taxon>
        <taxon>Insecta</taxon>
        <taxon>Pterygota</taxon>
        <taxon>Neoptera</taxon>
        <taxon>Endopterygota</taxon>
        <taxon>Diptera</taxon>
        <taxon>Brachycera</taxon>
        <taxon>Muscomorpha</taxon>
        <taxon>Ephydroidea</taxon>
        <taxon>Drosophilidae</taxon>
        <taxon>Drosophila</taxon>
        <taxon>Sophophora</taxon>
    </lineage>
</organism>
<reference evidence="10" key="1">
    <citation type="submission" date="2025-08" db="UniProtKB">
        <authorList>
            <consortium name="RefSeq"/>
        </authorList>
    </citation>
    <scope>IDENTIFICATION</scope>
    <source>
        <strain evidence="10">MV-25-SWS-2005</strain>
        <tissue evidence="10">Whole body</tissue>
    </source>
</reference>
<dbReference type="PROSITE" id="PS00135">
    <property type="entry name" value="TRYPSIN_SER"/>
    <property type="match status" value="1"/>
</dbReference>
<dbReference type="KEGG" id="dpo:4813499"/>
<dbReference type="InParanoid" id="A0A6I8UDC1"/>
<dbReference type="PANTHER" id="PTHR24252:SF7">
    <property type="entry name" value="HYALIN"/>
    <property type="match status" value="1"/>
</dbReference>
<keyword evidence="6" id="KW-1015">Disulfide bond</keyword>
<dbReference type="InterPro" id="IPR033116">
    <property type="entry name" value="TRYPSIN_SER"/>
</dbReference>
<dbReference type="Proteomes" id="UP000001819">
    <property type="component" value="Chromosome X"/>
</dbReference>
<proteinExistence type="predicted"/>
<evidence type="ECO:0000256" key="4">
    <source>
        <dbReference type="ARBA" id="ARBA00022825"/>
    </source>
</evidence>
<dbReference type="RefSeq" id="XP_001353694.3">
    <property type="nucleotide sequence ID" value="XM_001353658.3"/>
</dbReference>
<evidence type="ECO:0000256" key="5">
    <source>
        <dbReference type="ARBA" id="ARBA00022968"/>
    </source>
</evidence>
<dbReference type="CDD" id="cd00190">
    <property type="entry name" value="Tryp_SPc"/>
    <property type="match status" value="1"/>
</dbReference>
<dbReference type="PROSITE" id="PS00134">
    <property type="entry name" value="TRYPSIN_HIS"/>
    <property type="match status" value="1"/>
</dbReference>
<dbReference type="GO" id="GO:0006508">
    <property type="term" value="P:proteolysis"/>
    <property type="evidence" value="ECO:0007669"/>
    <property type="project" value="UniProtKB-KW"/>
</dbReference>
<keyword evidence="9" id="KW-1185">Reference proteome</keyword>
<dbReference type="Pfam" id="PF00089">
    <property type="entry name" value="Trypsin"/>
    <property type="match status" value="1"/>
</dbReference>
<dbReference type="Gene3D" id="2.40.10.10">
    <property type="entry name" value="Trypsin-like serine proteases"/>
    <property type="match status" value="1"/>
</dbReference>
<feature type="domain" description="Peptidase S1" evidence="8">
    <location>
        <begin position="186"/>
        <end position="416"/>
    </location>
</feature>
<keyword evidence="5" id="KW-0735">Signal-anchor</keyword>
<evidence type="ECO:0000313" key="10">
    <source>
        <dbReference type="RefSeq" id="XP_001353694.3"/>
    </source>
</evidence>
<dbReference type="InterPro" id="IPR043504">
    <property type="entry name" value="Peptidase_S1_PA_chymotrypsin"/>
</dbReference>
<keyword evidence="4 7" id="KW-0720">Serine protease</keyword>
<dbReference type="InterPro" id="IPR001254">
    <property type="entry name" value="Trypsin_dom"/>
</dbReference>
<dbReference type="GO" id="GO:0016020">
    <property type="term" value="C:membrane"/>
    <property type="evidence" value="ECO:0007669"/>
    <property type="project" value="UniProtKB-SubCell"/>
</dbReference>